<evidence type="ECO:0000313" key="2">
    <source>
        <dbReference type="EMBL" id="MBB5806905.1"/>
    </source>
</evidence>
<dbReference type="EMBL" id="JACHMO010000001">
    <property type="protein sequence ID" value="MBB5806905.1"/>
    <property type="molecule type" value="Genomic_DNA"/>
</dbReference>
<dbReference type="PROSITE" id="PS51257">
    <property type="entry name" value="PROKAR_LIPOPROTEIN"/>
    <property type="match status" value="1"/>
</dbReference>
<gene>
    <name evidence="2" type="ORF">F4560_006673</name>
</gene>
<proteinExistence type="predicted"/>
<feature type="signal peptide" evidence="1">
    <location>
        <begin position="1"/>
        <end position="19"/>
    </location>
</feature>
<protein>
    <recommendedName>
        <fullName evidence="4">Lipoprotein</fullName>
    </recommendedName>
</protein>
<dbReference type="RefSeq" id="WP_184926813.1">
    <property type="nucleotide sequence ID" value="NZ_JACHMO010000001.1"/>
</dbReference>
<dbReference type="Proteomes" id="UP000552097">
    <property type="component" value="Unassembled WGS sequence"/>
</dbReference>
<dbReference type="AlphaFoldDB" id="A0A7W9M4A6"/>
<organism evidence="2 3">
    <name type="scientific">Saccharothrix ecbatanensis</name>
    <dbReference type="NCBI Taxonomy" id="1105145"/>
    <lineage>
        <taxon>Bacteria</taxon>
        <taxon>Bacillati</taxon>
        <taxon>Actinomycetota</taxon>
        <taxon>Actinomycetes</taxon>
        <taxon>Pseudonocardiales</taxon>
        <taxon>Pseudonocardiaceae</taxon>
        <taxon>Saccharothrix</taxon>
    </lineage>
</organism>
<accession>A0A7W9M4A6</accession>
<keyword evidence="1" id="KW-0732">Signal</keyword>
<name>A0A7W9M4A6_9PSEU</name>
<evidence type="ECO:0000313" key="3">
    <source>
        <dbReference type="Proteomes" id="UP000552097"/>
    </source>
</evidence>
<keyword evidence="3" id="KW-1185">Reference proteome</keyword>
<evidence type="ECO:0000256" key="1">
    <source>
        <dbReference type="SAM" id="SignalP"/>
    </source>
</evidence>
<reference evidence="2 3" key="1">
    <citation type="submission" date="2020-08" db="EMBL/GenBank/DDBJ databases">
        <title>Sequencing the genomes of 1000 actinobacteria strains.</title>
        <authorList>
            <person name="Klenk H.-P."/>
        </authorList>
    </citation>
    <scope>NUCLEOTIDE SEQUENCE [LARGE SCALE GENOMIC DNA]</scope>
    <source>
        <strain evidence="2 3">DSM 45486</strain>
    </source>
</reference>
<sequence length="169" mass="18191">MRSVVGALLLVLLTSCDMVTPPALPPVTITVSETVEVDDTPVLDAGGIGKVRLGMTPAELQATGEIGGEANEPEFSCVAYTLKAVRGWVGIMDGVAVEVRIEAGVRTTDGLRIGDSRARMHQLYPKAEQDQHGFNQLLDASARYRFYFINAGDTVTGIELSRPDRRCLS</sequence>
<evidence type="ECO:0008006" key="4">
    <source>
        <dbReference type="Google" id="ProtNLM"/>
    </source>
</evidence>
<feature type="chain" id="PRO_5038445258" description="Lipoprotein" evidence="1">
    <location>
        <begin position="20"/>
        <end position="169"/>
    </location>
</feature>
<comment type="caution">
    <text evidence="2">The sequence shown here is derived from an EMBL/GenBank/DDBJ whole genome shotgun (WGS) entry which is preliminary data.</text>
</comment>